<name>A0ACB9MIA7_BAUVA</name>
<dbReference type="Proteomes" id="UP000828941">
    <property type="component" value="Chromosome 9"/>
</dbReference>
<dbReference type="EMBL" id="CM039434">
    <property type="protein sequence ID" value="KAI4323357.1"/>
    <property type="molecule type" value="Genomic_DNA"/>
</dbReference>
<protein>
    <submittedName>
        <fullName evidence="1">Uncharacterized protein</fullName>
    </submittedName>
</protein>
<reference evidence="1 2" key="1">
    <citation type="journal article" date="2022" name="DNA Res.">
        <title>Chromosomal-level genome assembly of the orchid tree Bauhinia variegata (Leguminosae; Cercidoideae) supports the allotetraploid origin hypothesis of Bauhinia.</title>
        <authorList>
            <person name="Zhong Y."/>
            <person name="Chen Y."/>
            <person name="Zheng D."/>
            <person name="Pang J."/>
            <person name="Liu Y."/>
            <person name="Luo S."/>
            <person name="Meng S."/>
            <person name="Qian L."/>
            <person name="Wei D."/>
            <person name="Dai S."/>
            <person name="Zhou R."/>
        </authorList>
    </citation>
    <scope>NUCLEOTIDE SEQUENCE [LARGE SCALE GENOMIC DNA]</scope>
    <source>
        <strain evidence="1">BV-YZ2020</strain>
    </source>
</reference>
<evidence type="ECO:0000313" key="1">
    <source>
        <dbReference type="EMBL" id="KAI4323357.1"/>
    </source>
</evidence>
<gene>
    <name evidence="1" type="ORF">L6164_022971</name>
</gene>
<organism evidence="1 2">
    <name type="scientific">Bauhinia variegata</name>
    <name type="common">Purple orchid tree</name>
    <name type="synonym">Phanera variegata</name>
    <dbReference type="NCBI Taxonomy" id="167791"/>
    <lineage>
        <taxon>Eukaryota</taxon>
        <taxon>Viridiplantae</taxon>
        <taxon>Streptophyta</taxon>
        <taxon>Embryophyta</taxon>
        <taxon>Tracheophyta</taxon>
        <taxon>Spermatophyta</taxon>
        <taxon>Magnoliopsida</taxon>
        <taxon>eudicotyledons</taxon>
        <taxon>Gunneridae</taxon>
        <taxon>Pentapetalae</taxon>
        <taxon>rosids</taxon>
        <taxon>fabids</taxon>
        <taxon>Fabales</taxon>
        <taxon>Fabaceae</taxon>
        <taxon>Cercidoideae</taxon>
        <taxon>Cercideae</taxon>
        <taxon>Bauhiniinae</taxon>
        <taxon>Bauhinia</taxon>
    </lineage>
</organism>
<keyword evidence="2" id="KW-1185">Reference proteome</keyword>
<comment type="caution">
    <text evidence="1">The sequence shown here is derived from an EMBL/GenBank/DDBJ whole genome shotgun (WGS) entry which is preliminary data.</text>
</comment>
<accession>A0ACB9MIA7</accession>
<evidence type="ECO:0000313" key="2">
    <source>
        <dbReference type="Proteomes" id="UP000828941"/>
    </source>
</evidence>
<sequence length="120" mass="13486">MITLLLDCGEFPGLQILKDDKWVFVEPIQGAIVATIGQIAEVISNGIYKAPVHRAVVNKWKERLSIVTFCYPSSSLDIGPAQMLVGEGNPAVYKTLIQEEYFHNFFNRKIGESFIDKLKI</sequence>
<proteinExistence type="predicted"/>